<evidence type="ECO:0000313" key="1">
    <source>
        <dbReference type="EMBL" id="AGV99358.1"/>
    </source>
</evidence>
<dbReference type="EMBL" id="KF192075">
    <property type="protein sequence ID" value="AGV99358.1"/>
    <property type="molecule type" value="Genomic_DNA"/>
</dbReference>
<dbReference type="OrthoDB" id="18509at10239"/>
<evidence type="ECO:0000313" key="2">
    <source>
        <dbReference type="Proteomes" id="UP000027383"/>
    </source>
</evidence>
<gene>
    <name evidence="1" type="ORF">PhAPEC5_74</name>
</gene>
<dbReference type="KEGG" id="vg:20283853"/>
<sequence>MKFIMTIPSFAERTPMYTNDFTLEEVMDSSSQRVILVPTLEDYHEVRGQLFLAGNDRKVVCIIPPSIYPVSSADDALPFMMVSDEYQWNTRYENDEYRYYYVRK</sequence>
<proteinExistence type="predicted"/>
<protein>
    <submittedName>
        <fullName evidence="1">Uncharacterized protein</fullName>
    </submittedName>
</protein>
<organism evidence="1 2">
    <name type="scientific">Escherichia phage vB_EcoP_PhAPEC5</name>
    <dbReference type="NCBI Taxonomy" id="1395983"/>
    <lineage>
        <taxon>Viruses</taxon>
        <taxon>Duplodnaviria</taxon>
        <taxon>Heunggongvirae</taxon>
        <taxon>Uroviricota</taxon>
        <taxon>Caudoviricetes</taxon>
        <taxon>Schitoviridae</taxon>
        <taxon>Enquatrovirinae</taxon>
        <taxon>Gamaleyavirus</taxon>
        <taxon>Gamaleyavirus APEC5</taxon>
    </lineage>
</organism>
<reference evidence="1 2" key="1">
    <citation type="journal article" date="2014" name="Vet. Microbiol.">
        <title>A cocktail of in vitro efficient phages is not a guarantee for in vivo therapeutic results against avian colibacillosis.</title>
        <authorList>
            <person name="Tsonos J."/>
            <person name="Oosterik L.H."/>
            <person name="Tuntufye H.N."/>
            <person name="Klumpp J."/>
            <person name="Butaye P."/>
            <person name="De Greve H."/>
            <person name="Hernalsteens J.P."/>
            <person name="Lavigne R."/>
            <person name="Goddeeris B.M."/>
        </authorList>
    </citation>
    <scope>NUCLEOTIDE SEQUENCE [LARGE SCALE GENOMIC DNA]</scope>
</reference>
<keyword evidence="2" id="KW-1185">Reference proteome</keyword>
<accession>A0A067Y1L1</accession>
<dbReference type="Proteomes" id="UP000027383">
    <property type="component" value="Segment"/>
</dbReference>
<name>A0A067Y1L1_9CAUD</name>
<dbReference type="GeneID" id="20283853"/>
<dbReference type="RefSeq" id="YP_009055584.1">
    <property type="nucleotide sequence ID" value="NC_024786.1"/>
</dbReference>